<evidence type="ECO:0000313" key="2">
    <source>
        <dbReference type="Proteomes" id="UP000224567"/>
    </source>
</evidence>
<name>A0A2G2WJZ3_CAPBA</name>
<reference evidence="2" key="2">
    <citation type="journal article" date="2017" name="J. Anim. Genet.">
        <title>Multiple reference genome sequences of hot pepper reveal the massive evolution of plant disease resistance genes by retroduplication.</title>
        <authorList>
            <person name="Kim S."/>
            <person name="Park J."/>
            <person name="Yeom S.-I."/>
            <person name="Kim Y.-M."/>
            <person name="Seo E."/>
            <person name="Kim K.-T."/>
            <person name="Kim M.-S."/>
            <person name="Lee J.M."/>
            <person name="Cheong K."/>
            <person name="Shin H.-S."/>
            <person name="Kim S.-B."/>
            <person name="Han K."/>
            <person name="Lee J."/>
            <person name="Park M."/>
            <person name="Lee H.-A."/>
            <person name="Lee H.-Y."/>
            <person name="Lee Y."/>
            <person name="Oh S."/>
            <person name="Lee J.H."/>
            <person name="Choi E."/>
            <person name="Choi E."/>
            <person name="Lee S.E."/>
            <person name="Jeon J."/>
            <person name="Kim H."/>
            <person name="Choi G."/>
            <person name="Song H."/>
            <person name="Lee J."/>
            <person name="Lee S.-C."/>
            <person name="Kwon J.-K."/>
            <person name="Lee H.-Y."/>
            <person name="Koo N."/>
            <person name="Hong Y."/>
            <person name="Kim R.W."/>
            <person name="Kang W.-H."/>
            <person name="Huh J.H."/>
            <person name="Kang B.-C."/>
            <person name="Yang T.-J."/>
            <person name="Lee Y.-H."/>
            <person name="Bennetzen J.L."/>
            <person name="Choi D."/>
        </authorList>
    </citation>
    <scope>NUCLEOTIDE SEQUENCE [LARGE SCALE GENOMIC DNA]</scope>
    <source>
        <strain evidence="2">cv. PBC81</strain>
    </source>
</reference>
<dbReference type="EMBL" id="MLFT02000006">
    <property type="protein sequence ID" value="PHT45565.1"/>
    <property type="molecule type" value="Genomic_DNA"/>
</dbReference>
<dbReference type="OrthoDB" id="1605554at2759"/>
<protein>
    <submittedName>
        <fullName evidence="1">Uncharacterized protein</fullName>
    </submittedName>
</protein>
<dbReference type="AlphaFoldDB" id="A0A2G2WJZ3"/>
<proteinExistence type="predicted"/>
<sequence>MGIKLRQESNWKFDFLGAMRVYIVRVNGREVVDAALCLMNWDTLMKSTEFDLVREDKRKRKKEKHLAKPFLVELSKPKKHVQNDNHSVIDLNISPSDHQCENNIKDLGSEVLEGLDVTNRLQSNEICCPKTSFLHDNNPHSSVILYVDGGL</sequence>
<organism evidence="1 2">
    <name type="scientific">Capsicum baccatum</name>
    <name type="common">Peruvian pepper</name>
    <dbReference type="NCBI Taxonomy" id="33114"/>
    <lineage>
        <taxon>Eukaryota</taxon>
        <taxon>Viridiplantae</taxon>
        <taxon>Streptophyta</taxon>
        <taxon>Embryophyta</taxon>
        <taxon>Tracheophyta</taxon>
        <taxon>Spermatophyta</taxon>
        <taxon>Magnoliopsida</taxon>
        <taxon>eudicotyledons</taxon>
        <taxon>Gunneridae</taxon>
        <taxon>Pentapetalae</taxon>
        <taxon>asterids</taxon>
        <taxon>lamiids</taxon>
        <taxon>Solanales</taxon>
        <taxon>Solanaceae</taxon>
        <taxon>Solanoideae</taxon>
        <taxon>Capsiceae</taxon>
        <taxon>Capsicum</taxon>
    </lineage>
</organism>
<reference evidence="1 2" key="1">
    <citation type="journal article" date="2017" name="Genome Biol.">
        <title>New reference genome sequences of hot pepper reveal the massive evolution of plant disease-resistance genes by retroduplication.</title>
        <authorList>
            <person name="Kim S."/>
            <person name="Park J."/>
            <person name="Yeom S.I."/>
            <person name="Kim Y.M."/>
            <person name="Seo E."/>
            <person name="Kim K.T."/>
            <person name="Kim M.S."/>
            <person name="Lee J.M."/>
            <person name="Cheong K."/>
            <person name="Shin H.S."/>
            <person name="Kim S.B."/>
            <person name="Han K."/>
            <person name="Lee J."/>
            <person name="Park M."/>
            <person name="Lee H.A."/>
            <person name="Lee H.Y."/>
            <person name="Lee Y."/>
            <person name="Oh S."/>
            <person name="Lee J.H."/>
            <person name="Choi E."/>
            <person name="Choi E."/>
            <person name="Lee S.E."/>
            <person name="Jeon J."/>
            <person name="Kim H."/>
            <person name="Choi G."/>
            <person name="Song H."/>
            <person name="Lee J."/>
            <person name="Lee S.C."/>
            <person name="Kwon J.K."/>
            <person name="Lee H.Y."/>
            <person name="Koo N."/>
            <person name="Hong Y."/>
            <person name="Kim R.W."/>
            <person name="Kang W.H."/>
            <person name="Huh J.H."/>
            <person name="Kang B.C."/>
            <person name="Yang T.J."/>
            <person name="Lee Y.H."/>
            <person name="Bennetzen J.L."/>
            <person name="Choi D."/>
        </authorList>
    </citation>
    <scope>NUCLEOTIDE SEQUENCE [LARGE SCALE GENOMIC DNA]</scope>
    <source>
        <strain evidence="2">cv. PBC81</strain>
    </source>
</reference>
<gene>
    <name evidence="1" type="ORF">CQW23_14723</name>
</gene>
<comment type="caution">
    <text evidence="1">The sequence shown here is derived from an EMBL/GenBank/DDBJ whole genome shotgun (WGS) entry which is preliminary data.</text>
</comment>
<accession>A0A2G2WJZ3</accession>
<evidence type="ECO:0000313" key="1">
    <source>
        <dbReference type="EMBL" id="PHT45565.1"/>
    </source>
</evidence>
<keyword evidence="2" id="KW-1185">Reference proteome</keyword>
<dbReference type="Proteomes" id="UP000224567">
    <property type="component" value="Unassembled WGS sequence"/>
</dbReference>